<feature type="domain" description="Bacterial Ig-like" evidence="6">
    <location>
        <begin position="604"/>
        <end position="663"/>
    </location>
</feature>
<name>A0ABV7Q853_9ACTN</name>
<dbReference type="Gene3D" id="2.60.120.200">
    <property type="match status" value="1"/>
</dbReference>
<evidence type="ECO:0000256" key="1">
    <source>
        <dbReference type="ARBA" id="ARBA00009865"/>
    </source>
</evidence>
<dbReference type="InterPro" id="IPR006710">
    <property type="entry name" value="Glyco_hydro_43"/>
</dbReference>
<feature type="signal peptide" evidence="5">
    <location>
        <begin position="1"/>
        <end position="25"/>
    </location>
</feature>
<organism evidence="7 8">
    <name type="scientific">Glycomyces rhizosphaerae</name>
    <dbReference type="NCBI Taxonomy" id="2054422"/>
    <lineage>
        <taxon>Bacteria</taxon>
        <taxon>Bacillati</taxon>
        <taxon>Actinomycetota</taxon>
        <taxon>Actinomycetes</taxon>
        <taxon>Glycomycetales</taxon>
        <taxon>Glycomycetaceae</taxon>
        <taxon>Glycomyces</taxon>
    </lineage>
</organism>
<dbReference type="RefSeq" id="WP_387980410.1">
    <property type="nucleotide sequence ID" value="NZ_JBHRWO010000021.1"/>
</dbReference>
<sequence>MQRRTFMAAFAVLCLAAGTAQPALAETAPADGLVAAYDFSETAGTTLYDVSGNGRDAALVGGGAWGAGALAFTGPNYVDLPDDLLKGRDSATIVVETAPDAATLTGNNFLWNIGGLATTSPAKGQWFAHPPRPGTQIGLSGNTGATVANSTTKLKAGAWQSVTATIAKNADTTTSTLAFYVDGVQQVSVQTSNNLASIADHTANFIAKSAWNDPNFRGRISSFRVYDRALSAAEVAQASAADAGEVAGETLGALGTVSLARSVAALPTGGGTVTWSSSSPAVVVRADGVTADVSLPTDQDEQVLLTATATVRGQSVTREIEATLVAVSPERSFALPAKVSGDLPSSTRSRAISWSFSVPGIVAQDGVVTRPAETVAGTLTAEIEGADPVSAEVEILDDGGSIASFVKTGAGDLLAYPDDRRSDALYVAARAEDDETWTALNRNQAILYVTWDGTQSAAPNNQMGSPTLFRAADGSLGAVASQNDAGTGIYVWDGDGRTFANQRLIRIAESGVVRDPSIVWDAAAQVYKVFWSDASGAGFVSELADLAAGAAPSATFDADPVADTPSGALPEGALAAQASELSLSAAEFDAFTKTYRGLQNTGVEPIAVEVSGGDQLTADDLPQATMAYNDGSTKNLDVAWNADELAAVDTSTPGEYTVTGTVQQSSYDFPFIAGRADPHVFYNADDGHYYATGSHYTEPWDGEIVQATSYRNIGIRRAATIEGLATAPEHVIVDPDNVAGHTYGYSGFIWAPEFHKINGTWYILVGVNRGWSQGGSFPDVTVLIPFTGSEQDVSDGKMLDAAYWGTPIELPGVAAFDVTYFEQDGQGYYLIPSAATIRVVKAQMGEGVVPQTTGATTTIYGCSKPFHYGKQEGSYSSTNEGVDQCVVEGPYVVEHDGRIYLTYSGATVDKYYTLGLLQADANADIMDPASWTARDYPLLTSYDTVDGSIGGAAHVGGGHNSFVVDEAGNLALVYHARPYPDPHAGQAGAGGLYDPDRQTAVKSVNVRADGTLDLAVTAEQEVAPEHRTVTAVVTVKAPEVAVAATVSTRCVAGKVSLVVTARNTDAVAADIDIASVFGTKTFAAVAPGKSVSIAFATRSASVAPGDVTVSATADGRVGSEVAAHYGEHTCG</sequence>
<evidence type="ECO:0000313" key="7">
    <source>
        <dbReference type="EMBL" id="MFC3495664.1"/>
    </source>
</evidence>
<feature type="chain" id="PRO_5046555944" evidence="5">
    <location>
        <begin position="26"/>
        <end position="1131"/>
    </location>
</feature>
<dbReference type="InterPro" id="IPR011081">
    <property type="entry name" value="Big_4"/>
</dbReference>
<dbReference type="PANTHER" id="PTHR43817:SF1">
    <property type="entry name" value="HYDROLASE, FAMILY 43, PUTATIVE (AFU_ORTHOLOGUE AFUA_3G01660)-RELATED"/>
    <property type="match status" value="1"/>
</dbReference>
<dbReference type="Proteomes" id="UP001595712">
    <property type="component" value="Unassembled WGS sequence"/>
</dbReference>
<keyword evidence="2 5" id="KW-0732">Signal</keyword>
<dbReference type="InterPro" id="IPR023296">
    <property type="entry name" value="Glyco_hydro_beta-prop_sf"/>
</dbReference>
<evidence type="ECO:0000259" key="6">
    <source>
        <dbReference type="Pfam" id="PF07532"/>
    </source>
</evidence>
<proteinExistence type="inferred from homology"/>
<comment type="similarity">
    <text evidence="1">Belongs to the glycosyl hydrolase 43 family.</text>
</comment>
<dbReference type="Gene3D" id="2.115.10.20">
    <property type="entry name" value="Glycosyl hydrolase domain, family 43"/>
    <property type="match status" value="1"/>
</dbReference>
<dbReference type="SUPFAM" id="SSF49899">
    <property type="entry name" value="Concanavalin A-like lectins/glucanases"/>
    <property type="match status" value="1"/>
</dbReference>
<reference evidence="8" key="1">
    <citation type="journal article" date="2019" name="Int. J. Syst. Evol. Microbiol.">
        <title>The Global Catalogue of Microorganisms (GCM) 10K type strain sequencing project: providing services to taxonomists for standard genome sequencing and annotation.</title>
        <authorList>
            <consortium name="The Broad Institute Genomics Platform"/>
            <consortium name="The Broad Institute Genome Sequencing Center for Infectious Disease"/>
            <person name="Wu L."/>
            <person name="Ma J."/>
        </authorList>
    </citation>
    <scope>NUCLEOTIDE SEQUENCE [LARGE SCALE GENOMIC DNA]</scope>
    <source>
        <strain evidence="8">CGMCC 4.7396</strain>
    </source>
</reference>
<evidence type="ECO:0000256" key="4">
    <source>
        <dbReference type="ARBA" id="ARBA00023295"/>
    </source>
</evidence>
<evidence type="ECO:0000256" key="3">
    <source>
        <dbReference type="ARBA" id="ARBA00022801"/>
    </source>
</evidence>
<protein>
    <submittedName>
        <fullName evidence="7">Family 43 glycosylhydrolase</fullName>
    </submittedName>
</protein>
<gene>
    <name evidence="7" type="ORF">ACFO8M_24555</name>
</gene>
<dbReference type="Pfam" id="PF04616">
    <property type="entry name" value="Glyco_hydro_43"/>
    <property type="match status" value="1"/>
</dbReference>
<dbReference type="InterPro" id="IPR013320">
    <property type="entry name" value="ConA-like_dom_sf"/>
</dbReference>
<keyword evidence="8" id="KW-1185">Reference proteome</keyword>
<keyword evidence="4" id="KW-0326">Glycosidase</keyword>
<dbReference type="PANTHER" id="PTHR43817">
    <property type="entry name" value="GLYCOSYL HYDROLASE"/>
    <property type="match status" value="1"/>
</dbReference>
<comment type="caution">
    <text evidence="7">The sequence shown here is derived from an EMBL/GenBank/DDBJ whole genome shotgun (WGS) entry which is preliminary data.</text>
</comment>
<dbReference type="Pfam" id="PF07532">
    <property type="entry name" value="Big_4"/>
    <property type="match status" value="1"/>
</dbReference>
<accession>A0ABV7Q853</accession>
<evidence type="ECO:0000256" key="2">
    <source>
        <dbReference type="ARBA" id="ARBA00022729"/>
    </source>
</evidence>
<evidence type="ECO:0000256" key="5">
    <source>
        <dbReference type="SAM" id="SignalP"/>
    </source>
</evidence>
<evidence type="ECO:0000313" key="8">
    <source>
        <dbReference type="Proteomes" id="UP001595712"/>
    </source>
</evidence>
<keyword evidence="3" id="KW-0378">Hydrolase</keyword>
<dbReference type="Pfam" id="PF13385">
    <property type="entry name" value="Laminin_G_3"/>
    <property type="match status" value="1"/>
</dbReference>
<dbReference type="EMBL" id="JBHRWO010000021">
    <property type="protein sequence ID" value="MFC3495664.1"/>
    <property type="molecule type" value="Genomic_DNA"/>
</dbReference>
<dbReference type="SUPFAM" id="SSF75005">
    <property type="entry name" value="Arabinanase/levansucrase/invertase"/>
    <property type="match status" value="1"/>
</dbReference>